<reference evidence="5" key="1">
    <citation type="journal article" date="2019" name="Int. J. Syst. Evol. Microbiol.">
        <title>The Global Catalogue of Microorganisms (GCM) 10K type strain sequencing project: providing services to taxonomists for standard genome sequencing and annotation.</title>
        <authorList>
            <consortium name="The Broad Institute Genomics Platform"/>
            <consortium name="The Broad Institute Genome Sequencing Center for Infectious Disease"/>
            <person name="Wu L."/>
            <person name="Ma J."/>
        </authorList>
    </citation>
    <scope>NUCLEOTIDE SEQUENCE [LARGE SCALE GENOMIC DNA]</scope>
    <source>
        <strain evidence="5">JCM 3369</strain>
    </source>
</reference>
<feature type="region of interest" description="Disordered" evidence="1">
    <location>
        <begin position="34"/>
        <end position="65"/>
    </location>
</feature>
<evidence type="ECO:0000259" key="3">
    <source>
        <dbReference type="PROSITE" id="PS50076"/>
    </source>
</evidence>
<feature type="region of interest" description="Disordered" evidence="1">
    <location>
        <begin position="101"/>
        <end position="151"/>
    </location>
</feature>
<dbReference type="PRINTS" id="PR00625">
    <property type="entry name" value="JDOMAIN"/>
</dbReference>
<name>A0ABW2CTD9_9ACTN</name>
<accession>A0ABW2CTD9</accession>
<comment type="caution">
    <text evidence="4">The sequence shown here is derived from an EMBL/GenBank/DDBJ whole genome shotgun (WGS) entry which is preliminary data.</text>
</comment>
<feature type="compositionally biased region" description="Basic and acidic residues" evidence="1">
    <location>
        <begin position="43"/>
        <end position="57"/>
    </location>
</feature>
<evidence type="ECO:0000313" key="4">
    <source>
        <dbReference type="EMBL" id="MFC6885052.1"/>
    </source>
</evidence>
<keyword evidence="2" id="KW-0812">Transmembrane</keyword>
<proteinExistence type="predicted"/>
<feature type="transmembrane region" description="Helical" evidence="2">
    <location>
        <begin position="158"/>
        <end position="179"/>
    </location>
</feature>
<dbReference type="InterPro" id="IPR001623">
    <property type="entry name" value="DnaJ_domain"/>
</dbReference>
<dbReference type="SMART" id="SM00271">
    <property type="entry name" value="DnaJ"/>
    <property type="match status" value="1"/>
</dbReference>
<evidence type="ECO:0000313" key="5">
    <source>
        <dbReference type="Proteomes" id="UP001596380"/>
    </source>
</evidence>
<dbReference type="InterPro" id="IPR050817">
    <property type="entry name" value="DjlA_DnaK_co-chaperone"/>
</dbReference>
<dbReference type="InterPro" id="IPR036869">
    <property type="entry name" value="J_dom_sf"/>
</dbReference>
<dbReference type="SUPFAM" id="SSF46565">
    <property type="entry name" value="Chaperone J-domain"/>
    <property type="match status" value="1"/>
</dbReference>
<sequence>MPREFAELAGNDAYELLGVPPDATQAEIKRAHRELIRKHHPDKHQDPAGKAAAEESTRLLNSARDILVRRRASYDAFRTGPAEDPDVADGEALIDDPWETAAHGRAPRPPPPPPPPPPPRRPPYVPHPRPTPPPPRYVWPPPPPPRRRPRRVRKNRGWVAWLAFWALVALLGVPAARLLSEPVVKVAVPAKFAGSWSGTVKKAGTKGEKGEESADLTLYGGKEVGEVSYRNGRCNGKAIPLTLEADTLTVRTDFPNHGPECAVATMHISVRKRDEAKVVCYTSGQGTRWGAGVLRRS</sequence>
<dbReference type="CDD" id="cd06257">
    <property type="entry name" value="DnaJ"/>
    <property type="match status" value="1"/>
</dbReference>
<evidence type="ECO:0000256" key="1">
    <source>
        <dbReference type="SAM" id="MobiDB-lite"/>
    </source>
</evidence>
<dbReference type="EMBL" id="JBHSXS010000033">
    <property type="protein sequence ID" value="MFC6885052.1"/>
    <property type="molecule type" value="Genomic_DNA"/>
</dbReference>
<dbReference type="RefSeq" id="WP_160823433.1">
    <property type="nucleotide sequence ID" value="NZ_JBHSXE010000001.1"/>
</dbReference>
<dbReference type="Gene3D" id="1.10.287.110">
    <property type="entry name" value="DnaJ domain"/>
    <property type="match status" value="1"/>
</dbReference>
<protein>
    <submittedName>
        <fullName evidence="4">J domain-containing protein</fullName>
    </submittedName>
</protein>
<feature type="domain" description="J" evidence="3">
    <location>
        <begin position="12"/>
        <end position="78"/>
    </location>
</feature>
<dbReference type="Proteomes" id="UP001596380">
    <property type="component" value="Unassembled WGS sequence"/>
</dbReference>
<gene>
    <name evidence="4" type="ORF">ACFQKB_35225</name>
</gene>
<keyword evidence="2" id="KW-1133">Transmembrane helix</keyword>
<evidence type="ECO:0000256" key="2">
    <source>
        <dbReference type="SAM" id="Phobius"/>
    </source>
</evidence>
<feature type="compositionally biased region" description="Pro residues" evidence="1">
    <location>
        <begin position="107"/>
        <end position="144"/>
    </location>
</feature>
<organism evidence="4 5">
    <name type="scientific">Actinomadura yumaensis</name>
    <dbReference type="NCBI Taxonomy" id="111807"/>
    <lineage>
        <taxon>Bacteria</taxon>
        <taxon>Bacillati</taxon>
        <taxon>Actinomycetota</taxon>
        <taxon>Actinomycetes</taxon>
        <taxon>Streptosporangiales</taxon>
        <taxon>Thermomonosporaceae</taxon>
        <taxon>Actinomadura</taxon>
    </lineage>
</organism>
<keyword evidence="5" id="KW-1185">Reference proteome</keyword>
<dbReference type="PANTHER" id="PTHR24074">
    <property type="entry name" value="CO-CHAPERONE PROTEIN DJLA"/>
    <property type="match status" value="1"/>
</dbReference>
<keyword evidence="2" id="KW-0472">Membrane</keyword>
<dbReference type="Pfam" id="PF00226">
    <property type="entry name" value="DnaJ"/>
    <property type="match status" value="1"/>
</dbReference>
<dbReference type="PROSITE" id="PS50076">
    <property type="entry name" value="DNAJ_2"/>
    <property type="match status" value="1"/>
</dbReference>